<gene>
    <name evidence="1" type="ORF">MVEN_01604600</name>
</gene>
<keyword evidence="2" id="KW-1185">Reference proteome</keyword>
<evidence type="ECO:0000313" key="2">
    <source>
        <dbReference type="Proteomes" id="UP000620124"/>
    </source>
</evidence>
<accession>A0A8H6XSY1</accession>
<protein>
    <submittedName>
        <fullName evidence="1">Uncharacterized protein</fullName>
    </submittedName>
</protein>
<proteinExistence type="predicted"/>
<dbReference type="AlphaFoldDB" id="A0A8H6XSY1"/>
<dbReference type="OrthoDB" id="10390674at2759"/>
<name>A0A8H6XSY1_9AGAR</name>
<dbReference type="Proteomes" id="UP000620124">
    <property type="component" value="Unassembled WGS sequence"/>
</dbReference>
<organism evidence="1 2">
    <name type="scientific">Mycena venus</name>
    <dbReference type="NCBI Taxonomy" id="2733690"/>
    <lineage>
        <taxon>Eukaryota</taxon>
        <taxon>Fungi</taxon>
        <taxon>Dikarya</taxon>
        <taxon>Basidiomycota</taxon>
        <taxon>Agaricomycotina</taxon>
        <taxon>Agaricomycetes</taxon>
        <taxon>Agaricomycetidae</taxon>
        <taxon>Agaricales</taxon>
        <taxon>Marasmiineae</taxon>
        <taxon>Mycenaceae</taxon>
        <taxon>Mycena</taxon>
    </lineage>
</organism>
<sequence length="196" mass="21307">MHKGPFIFQAPLTPENPKPPRRLYGIGTYYEIPCTGCGDRHSYERWTKNRKSCVRCVEQGLGCSHAKAPRLKGSKGLHVGKSPTEDALGTTLDPHPPTCKAHVDCCAMGSSVKGVAPADSVPSSSGGDSDEISEELRALDVEQRSAGLFASLRFQLKRVDELAATTVPATCTELQKCTRSISYKIRSLETLFIENV</sequence>
<dbReference type="EMBL" id="JACAZI010000013">
    <property type="protein sequence ID" value="KAF7345831.1"/>
    <property type="molecule type" value="Genomic_DNA"/>
</dbReference>
<reference evidence="1" key="1">
    <citation type="submission" date="2020-05" db="EMBL/GenBank/DDBJ databases">
        <title>Mycena genomes resolve the evolution of fungal bioluminescence.</title>
        <authorList>
            <person name="Tsai I.J."/>
        </authorList>
    </citation>
    <scope>NUCLEOTIDE SEQUENCE</scope>
    <source>
        <strain evidence="1">CCC161011</strain>
    </source>
</reference>
<comment type="caution">
    <text evidence="1">The sequence shown here is derived from an EMBL/GenBank/DDBJ whole genome shotgun (WGS) entry which is preliminary data.</text>
</comment>
<evidence type="ECO:0000313" key="1">
    <source>
        <dbReference type="EMBL" id="KAF7345831.1"/>
    </source>
</evidence>